<feature type="region of interest" description="Disordered" evidence="1">
    <location>
        <begin position="384"/>
        <end position="403"/>
    </location>
</feature>
<dbReference type="Proteomes" id="UP001447188">
    <property type="component" value="Unassembled WGS sequence"/>
</dbReference>
<dbReference type="PANTHER" id="PTHR13060:SF0">
    <property type="entry name" value="PROTEIN ECDYSONELESS HOMOLOG"/>
    <property type="match status" value="1"/>
</dbReference>
<evidence type="ECO:0000313" key="3">
    <source>
        <dbReference type="Proteomes" id="UP001447188"/>
    </source>
</evidence>
<feature type="compositionally biased region" description="Basic and acidic residues" evidence="1">
    <location>
        <begin position="585"/>
        <end position="598"/>
    </location>
</feature>
<gene>
    <name evidence="2" type="ORF">Q9L58_004374</name>
</gene>
<feature type="compositionally biased region" description="Acidic residues" evidence="1">
    <location>
        <begin position="538"/>
        <end position="548"/>
    </location>
</feature>
<dbReference type="EMBL" id="JBBBZM010000046">
    <property type="protein sequence ID" value="KAL0636643.1"/>
    <property type="molecule type" value="Genomic_DNA"/>
</dbReference>
<name>A0ABR3GL43_9PEZI</name>
<dbReference type="InterPro" id="IPR010770">
    <property type="entry name" value="Ecd"/>
</dbReference>
<dbReference type="Pfam" id="PF07093">
    <property type="entry name" value="SGT1"/>
    <property type="match status" value="1"/>
</dbReference>
<organism evidence="2 3">
    <name type="scientific">Discina gigas</name>
    <dbReference type="NCBI Taxonomy" id="1032678"/>
    <lineage>
        <taxon>Eukaryota</taxon>
        <taxon>Fungi</taxon>
        <taxon>Dikarya</taxon>
        <taxon>Ascomycota</taxon>
        <taxon>Pezizomycotina</taxon>
        <taxon>Pezizomycetes</taxon>
        <taxon>Pezizales</taxon>
        <taxon>Discinaceae</taxon>
        <taxon>Discina</taxon>
    </lineage>
</organism>
<keyword evidence="3" id="KW-1185">Reference proteome</keyword>
<accession>A0ABR3GL43</accession>
<feature type="compositionally biased region" description="Basic and acidic residues" evidence="1">
    <location>
        <begin position="527"/>
        <end position="537"/>
    </location>
</feature>
<feature type="region of interest" description="Disordered" evidence="1">
    <location>
        <begin position="583"/>
        <end position="607"/>
    </location>
</feature>
<sequence>MDSPDPFTPGFAQFQGIPDRTLPDDCMGYALFVIDSPDARARLADVKREAEELAAAWSRGYIWQREGFSLELVEKPAEKTWCLQGRTEYGDSVDDEWFIVWMLRELSKGLTDLWIRIYDTDGEFLLIEAANALPRWLNPEISDHRVWLNSGRLLIIPLSAAAPTTPATSSRTQPVSRTLSLSEALSLLRSGAHDPRHLTHIRLVEEEAFYRTTSYPAAALTHLHHTSTVLPRTIAHLLHTHPSTVSAAVEAFYLRDTVSLKALTTMTSFPPTDLVTVTTTLTRVLYAQLKCQEFAPPPSAGFHADSAINAVDIGTKLTCGFEMLLSDGGAPQLASAARRATVDVVRGFMAEGAPLPGDAVIAGWARREDGEDWLDVDYTAFEETLQGRPGHKGSQNESGWGDKGAEENLKRMVERFEAFLNDDEAGVEGAELADEMDNDDDDDDDDDEGEDEDEDEDEEDKEVSFDEKEFEVMMREMMGMPSSTLDADADAGEGEEVEIRKMMDRVEAELRDAGALTTGVGSGPTQRIKDVVDHEDGGQDDDGDSDADVDIDFTLAANMLESFKGQGGMAGPGGNLLARMGIVLPRDDPRGEYEEKGKGKGKGKAIS</sequence>
<feature type="region of interest" description="Disordered" evidence="1">
    <location>
        <begin position="515"/>
        <end position="548"/>
    </location>
</feature>
<evidence type="ECO:0000256" key="1">
    <source>
        <dbReference type="SAM" id="MobiDB-lite"/>
    </source>
</evidence>
<comment type="caution">
    <text evidence="2">The sequence shown here is derived from an EMBL/GenBank/DDBJ whole genome shotgun (WGS) entry which is preliminary data.</text>
</comment>
<feature type="compositionally biased region" description="Acidic residues" evidence="1">
    <location>
        <begin position="431"/>
        <end position="461"/>
    </location>
</feature>
<feature type="region of interest" description="Disordered" evidence="1">
    <location>
        <begin position="431"/>
        <end position="467"/>
    </location>
</feature>
<reference evidence="2 3" key="1">
    <citation type="submission" date="2024-02" db="EMBL/GenBank/DDBJ databases">
        <title>Discinaceae phylogenomics.</title>
        <authorList>
            <person name="Dirks A.C."/>
            <person name="James T.Y."/>
        </authorList>
    </citation>
    <scope>NUCLEOTIDE SEQUENCE [LARGE SCALE GENOMIC DNA]</scope>
    <source>
        <strain evidence="2 3">ACD0624</strain>
    </source>
</reference>
<proteinExistence type="predicted"/>
<protein>
    <submittedName>
        <fullName evidence="2">Uncharacterized protein</fullName>
    </submittedName>
</protein>
<evidence type="ECO:0000313" key="2">
    <source>
        <dbReference type="EMBL" id="KAL0636643.1"/>
    </source>
</evidence>
<dbReference type="PANTHER" id="PTHR13060">
    <property type="entry name" value="SGT1 PROTEIN HSGT1 SUPPRESSOR OF GCR2"/>
    <property type="match status" value="1"/>
</dbReference>